<gene>
    <name evidence="3" type="ORF">A1D17_06720</name>
</gene>
<evidence type="ECO:0008006" key="5">
    <source>
        <dbReference type="Google" id="ProtNLM"/>
    </source>
</evidence>
<dbReference type="OrthoDB" id="7025276at2"/>
<feature type="chain" id="PRO_5007877444" description="Lipoprotein" evidence="2">
    <location>
        <begin position="22"/>
        <end position="104"/>
    </location>
</feature>
<name>A0A166MLI2_PSEFL</name>
<organism evidence="3 4">
    <name type="scientific">Pseudomonas fluorescens</name>
    <dbReference type="NCBI Taxonomy" id="294"/>
    <lineage>
        <taxon>Bacteria</taxon>
        <taxon>Pseudomonadati</taxon>
        <taxon>Pseudomonadota</taxon>
        <taxon>Gammaproteobacteria</taxon>
        <taxon>Pseudomonadales</taxon>
        <taxon>Pseudomonadaceae</taxon>
        <taxon>Pseudomonas</taxon>
    </lineage>
</organism>
<keyword evidence="2" id="KW-0732">Signal</keyword>
<comment type="caution">
    <text evidence="3">The sequence shown here is derived from an EMBL/GenBank/DDBJ whole genome shotgun (WGS) entry which is preliminary data.</text>
</comment>
<dbReference type="RefSeq" id="WP_063341164.1">
    <property type="nucleotide sequence ID" value="NZ_LUKJ01000003.1"/>
</dbReference>
<sequence>MITSRLTALALTTLLSSVALAATSSSGADPTDPLQRPESATTQGIDSGRSPSPTATDPRIYHDDAGAQGGMNTPGPQTPDNAGTGVGSKTTTGGSGSEGRSVNQ</sequence>
<feature type="compositionally biased region" description="Polar residues" evidence="1">
    <location>
        <begin position="70"/>
        <end position="81"/>
    </location>
</feature>
<evidence type="ECO:0000256" key="2">
    <source>
        <dbReference type="SAM" id="SignalP"/>
    </source>
</evidence>
<dbReference type="Proteomes" id="UP000076489">
    <property type="component" value="Unassembled WGS sequence"/>
</dbReference>
<protein>
    <recommendedName>
        <fullName evidence="5">Lipoprotein</fullName>
    </recommendedName>
</protein>
<feature type="compositionally biased region" description="Low complexity" evidence="1">
    <location>
        <begin position="87"/>
        <end position="104"/>
    </location>
</feature>
<evidence type="ECO:0000313" key="3">
    <source>
        <dbReference type="EMBL" id="KZN15871.1"/>
    </source>
</evidence>
<dbReference type="EMBL" id="LUKJ01000003">
    <property type="protein sequence ID" value="KZN15871.1"/>
    <property type="molecule type" value="Genomic_DNA"/>
</dbReference>
<evidence type="ECO:0000256" key="1">
    <source>
        <dbReference type="SAM" id="MobiDB-lite"/>
    </source>
</evidence>
<reference evidence="3 4" key="2">
    <citation type="journal article" date="2018" name="Nature">
        <title>Mutant phenotypes for thousands of bacterial genes of unknown function.</title>
        <authorList>
            <person name="Price M.N."/>
            <person name="Wetmore K.M."/>
            <person name="Waters R.J."/>
            <person name="Callaghan M."/>
            <person name="Ray J."/>
            <person name="Liu H."/>
            <person name="Kuehl J.V."/>
            <person name="Melnyk R.A."/>
            <person name="Lamson J.S."/>
            <person name="Suh Y."/>
            <person name="Carlson H.K."/>
            <person name="Esquivel Z."/>
            <person name="Sadeeshkumar H."/>
            <person name="Chakraborty R."/>
            <person name="Zane G.M."/>
            <person name="Rubin B.E."/>
            <person name="Wall J.D."/>
            <person name="Visel A."/>
            <person name="Bristow J."/>
            <person name="Blow M.J."/>
            <person name="Arkin A.P."/>
            <person name="Deutschbauer A.M."/>
        </authorList>
    </citation>
    <scope>NUCLEOTIDE SEQUENCE [LARGE SCALE GENOMIC DNA]</scope>
    <source>
        <strain evidence="3 4">FW300-N1B4</strain>
    </source>
</reference>
<dbReference type="AlphaFoldDB" id="A0A166MLI2"/>
<evidence type="ECO:0000313" key="4">
    <source>
        <dbReference type="Proteomes" id="UP000076489"/>
    </source>
</evidence>
<accession>A0A166MLI2</accession>
<reference evidence="4" key="1">
    <citation type="submission" date="2016-03" db="EMBL/GenBank/DDBJ databases">
        <authorList>
            <person name="Ray J."/>
            <person name="Price M."/>
            <person name="Deutschbauer A."/>
        </authorList>
    </citation>
    <scope>NUCLEOTIDE SEQUENCE [LARGE SCALE GENOMIC DNA]</scope>
    <source>
        <strain evidence="4">FW300-N1B4</strain>
    </source>
</reference>
<feature type="signal peptide" evidence="2">
    <location>
        <begin position="1"/>
        <end position="21"/>
    </location>
</feature>
<feature type="compositionally biased region" description="Polar residues" evidence="1">
    <location>
        <begin position="38"/>
        <end position="55"/>
    </location>
</feature>
<proteinExistence type="predicted"/>
<feature type="region of interest" description="Disordered" evidence="1">
    <location>
        <begin position="23"/>
        <end position="104"/>
    </location>
</feature>